<dbReference type="Pfam" id="PF18096">
    <property type="entry name" value="Thump_like"/>
    <property type="match status" value="1"/>
</dbReference>
<feature type="domain" description="THUMP-like" evidence="1">
    <location>
        <begin position="403"/>
        <end position="474"/>
    </location>
</feature>
<organism evidence="2 3">
    <name type="scientific">Modestobacter roseus</name>
    <dbReference type="NCBI Taxonomy" id="1181884"/>
    <lineage>
        <taxon>Bacteria</taxon>
        <taxon>Bacillati</taxon>
        <taxon>Actinomycetota</taxon>
        <taxon>Actinomycetes</taxon>
        <taxon>Geodermatophilales</taxon>
        <taxon>Geodermatophilaceae</taxon>
        <taxon>Modestobacter</taxon>
    </lineage>
</organism>
<dbReference type="PANTHER" id="PTHR14741:SF32">
    <property type="entry name" value="TRIMETHYLGUANOSINE SYNTHASE"/>
    <property type="match status" value="1"/>
</dbReference>
<evidence type="ECO:0000313" key="3">
    <source>
        <dbReference type="Proteomes" id="UP000321490"/>
    </source>
</evidence>
<gene>
    <name evidence="2" type="ORF">JD78_02856</name>
</gene>
<reference evidence="2 3" key="1">
    <citation type="submission" date="2019-07" db="EMBL/GenBank/DDBJ databases">
        <title>R&amp;d 2014.</title>
        <authorList>
            <person name="Klenk H.-P."/>
        </authorList>
    </citation>
    <scope>NUCLEOTIDE SEQUENCE [LARGE SCALE GENOMIC DNA]</scope>
    <source>
        <strain evidence="2 3">DSM 45764</strain>
    </source>
</reference>
<dbReference type="Gene3D" id="3.40.50.150">
    <property type="entry name" value="Vaccinia Virus protein VP39"/>
    <property type="match status" value="1"/>
</dbReference>
<accession>A0A562ITG2</accession>
<sequence>MVQMLWHGVAGAAVAGVSHRPCRWHSTHVSASHSTGSPARATGPWARLVAVSSTHPAAESGDPSGDEATETVRQLRDVATPAGAAALDRAAALLAEGVDAVAALTRLRAEVGVDLAGPAWGFARQRARARAVFGADADRLLFTGDTLEQAGRPVLATRRAHRLLAGGATAVADLGCAAGTDTIALARAGARVVAVDRDPVARELTAFNTAALGLADRVQVRAADVVDLVAAIPDGPATGGRVAGCAAALLDPARRAGGRRLLDPDRWSPPWSTVSRLLDVLPTCVVKVAPGLDHDRVPPGVEAEWVSAGGSIVEALLWGRGVSAAWRRAAQLRPDGSVAELTADADPGLAPVAGVRAWLHEPDPAVIRSGLVALVAEQLDGSLVDPTIAYLTSDAAADSPWVSSYRVAEVLPFNLKKLRALLRARGVGRVTVKKRGSAIEPETLARQLRGPGSGTAVVVVTRVAGAPTVLVCEPAQAR</sequence>
<dbReference type="Proteomes" id="UP000321490">
    <property type="component" value="Unassembled WGS sequence"/>
</dbReference>
<dbReference type="SUPFAM" id="SSF53335">
    <property type="entry name" value="S-adenosyl-L-methionine-dependent methyltransferases"/>
    <property type="match status" value="1"/>
</dbReference>
<name>A0A562ITG2_9ACTN</name>
<dbReference type="InterPro" id="IPR029063">
    <property type="entry name" value="SAM-dependent_MTases_sf"/>
</dbReference>
<proteinExistence type="predicted"/>
<dbReference type="EMBL" id="VLKF01000001">
    <property type="protein sequence ID" value="TWH74321.1"/>
    <property type="molecule type" value="Genomic_DNA"/>
</dbReference>
<evidence type="ECO:0000259" key="1">
    <source>
        <dbReference type="Pfam" id="PF18096"/>
    </source>
</evidence>
<evidence type="ECO:0000313" key="2">
    <source>
        <dbReference type="EMBL" id="TWH74321.1"/>
    </source>
</evidence>
<protein>
    <recommendedName>
        <fullName evidence="1">THUMP-like domain-containing protein</fullName>
    </recommendedName>
</protein>
<comment type="caution">
    <text evidence="2">The sequence shown here is derived from an EMBL/GenBank/DDBJ whole genome shotgun (WGS) entry which is preliminary data.</text>
</comment>
<keyword evidence="3" id="KW-1185">Reference proteome</keyword>
<dbReference type="AlphaFoldDB" id="A0A562ITG2"/>
<dbReference type="CDD" id="cd02440">
    <property type="entry name" value="AdoMet_MTases"/>
    <property type="match status" value="1"/>
</dbReference>
<dbReference type="PANTHER" id="PTHR14741">
    <property type="entry name" value="S-ADENOSYLMETHIONINE-DEPENDENT METHYLTRANSFERASE RELATED"/>
    <property type="match status" value="1"/>
</dbReference>
<dbReference type="InterPro" id="IPR041497">
    <property type="entry name" value="Thump-like"/>
</dbReference>